<name>A0A2M7PRV9_9BACT</name>
<evidence type="ECO:0000313" key="1">
    <source>
        <dbReference type="EMBL" id="PIY33358.1"/>
    </source>
</evidence>
<dbReference type="AlphaFoldDB" id="A0A2M7PRV9"/>
<sequence length="304" mass="34189">MIKKIDLTVGNIDNLVNFYKEGYLELLKIVQTNNLLGKSNVQKLSLMAQVDKILLELDEGTKVWIGANIPEMYRQGSVDMVNELNKLKGEVKITDFNSLHQDAVRVIADESYLGFAEALKTVKRDIVSTFGLVTKQEIVGELATGIISGKTLPQVQKDIQAVLKDHGVVSLIDKGGKTWQLDTYSEMLARTKMVEAYRVGGELRLIENGYDLVQITVHGAADDCRLVEGKVYSLTGQTPDYPNLDEIMNMSNHIFRPNCRHRTIPYISELEKNPDEFKRLSNKDQEIKDKTLRKVGFSTIGDGR</sequence>
<dbReference type="RefSeq" id="WP_406607019.1">
    <property type="nucleotide sequence ID" value="NZ_PFKO01000088.1"/>
</dbReference>
<proteinExistence type="predicted"/>
<gene>
    <name evidence="1" type="ORF">COZ07_02475</name>
</gene>
<dbReference type="Pfam" id="PF06152">
    <property type="entry name" value="Phage_min_cap2"/>
    <property type="match status" value="1"/>
</dbReference>
<protein>
    <recommendedName>
        <fullName evidence="3">Minor capsid protein</fullName>
    </recommendedName>
</protein>
<organism evidence="1 2">
    <name type="scientific">Candidatus Infernicultor aquiphilus</name>
    <dbReference type="NCBI Taxonomy" id="1805029"/>
    <lineage>
        <taxon>Bacteria</taxon>
        <taxon>Pseudomonadati</taxon>
        <taxon>Atribacterota</taxon>
        <taxon>Candidatus Phoenicimicrobiia</taxon>
        <taxon>Candidatus Pheonicimicrobiales</taxon>
        <taxon>Candidatus Phoenicimicrobiaceae</taxon>
        <taxon>Candidatus Infernicultor</taxon>
    </lineage>
</organism>
<dbReference type="Proteomes" id="UP000230646">
    <property type="component" value="Unassembled WGS sequence"/>
</dbReference>
<accession>A0A2M7PRV9</accession>
<dbReference type="EMBL" id="PFKO01000088">
    <property type="protein sequence ID" value="PIY33358.1"/>
    <property type="molecule type" value="Genomic_DNA"/>
</dbReference>
<dbReference type="GO" id="GO:0005198">
    <property type="term" value="F:structural molecule activity"/>
    <property type="evidence" value="ECO:0007669"/>
    <property type="project" value="InterPro"/>
</dbReference>
<comment type="caution">
    <text evidence="1">The sequence shown here is derived from an EMBL/GenBank/DDBJ whole genome shotgun (WGS) entry which is preliminary data.</text>
</comment>
<dbReference type="InterPro" id="IPR009319">
    <property type="entry name" value="Phage_A118_VSP1"/>
</dbReference>
<evidence type="ECO:0000313" key="2">
    <source>
        <dbReference type="Proteomes" id="UP000230646"/>
    </source>
</evidence>
<evidence type="ECO:0008006" key="3">
    <source>
        <dbReference type="Google" id="ProtNLM"/>
    </source>
</evidence>
<reference evidence="1 2" key="1">
    <citation type="submission" date="2017-09" db="EMBL/GenBank/DDBJ databases">
        <title>Depth-based differentiation of microbial function through sediment-hosted aquifers and enrichment of novel symbionts in the deep terrestrial subsurface.</title>
        <authorList>
            <person name="Probst A.J."/>
            <person name="Ladd B."/>
            <person name="Jarett J.K."/>
            <person name="Geller-Mcgrath D.E."/>
            <person name="Sieber C.M."/>
            <person name="Emerson J.B."/>
            <person name="Anantharaman K."/>
            <person name="Thomas B.C."/>
            <person name="Malmstrom R."/>
            <person name="Stieglmeier M."/>
            <person name="Klingl A."/>
            <person name="Woyke T."/>
            <person name="Ryan C.M."/>
            <person name="Banfield J.F."/>
        </authorList>
    </citation>
    <scope>NUCLEOTIDE SEQUENCE [LARGE SCALE GENOMIC DNA]</scope>
    <source>
        <strain evidence="1">CG_4_10_14_3_um_filter_34_13</strain>
    </source>
</reference>